<dbReference type="EMBL" id="SGBD01000003">
    <property type="protein sequence ID" value="RZD14327.1"/>
    <property type="molecule type" value="Genomic_DNA"/>
</dbReference>
<evidence type="ECO:0000313" key="2">
    <source>
        <dbReference type="EMBL" id="RZD14327.1"/>
    </source>
</evidence>
<dbReference type="Pfam" id="PF13730">
    <property type="entry name" value="HTH_36"/>
    <property type="match status" value="1"/>
</dbReference>
<evidence type="ECO:0000313" key="3">
    <source>
        <dbReference type="Proteomes" id="UP000320813"/>
    </source>
</evidence>
<dbReference type="Gene3D" id="1.10.10.10">
    <property type="entry name" value="Winged helix-like DNA-binding domain superfamily/Winged helix DNA-binding domain"/>
    <property type="match status" value="1"/>
</dbReference>
<organism evidence="2 3">
    <name type="scientific">Candidatus Acidulodesulfobacterium ferriphilum</name>
    <dbReference type="NCBI Taxonomy" id="2597223"/>
    <lineage>
        <taxon>Bacteria</taxon>
        <taxon>Deltaproteobacteria</taxon>
        <taxon>Candidatus Acidulodesulfobacterales</taxon>
        <taxon>Candidatus Acidulodesulfobacterium</taxon>
    </lineage>
</organism>
<dbReference type="AlphaFoldDB" id="A0A519BAL3"/>
<evidence type="ECO:0000256" key="1">
    <source>
        <dbReference type="SAM" id="MobiDB-lite"/>
    </source>
</evidence>
<gene>
    <name evidence="2" type="ORF">EVJ47_06575</name>
</gene>
<proteinExistence type="predicted"/>
<comment type="caution">
    <text evidence="2">The sequence shown here is derived from an EMBL/GenBank/DDBJ whole genome shotgun (WGS) entry which is preliminary data.</text>
</comment>
<feature type="region of interest" description="Disordered" evidence="1">
    <location>
        <begin position="138"/>
        <end position="157"/>
    </location>
</feature>
<feature type="compositionally biased region" description="Basic residues" evidence="1">
    <location>
        <begin position="138"/>
        <end position="150"/>
    </location>
</feature>
<accession>A0A519BAL3</accession>
<name>A0A519BAL3_9DELT</name>
<protein>
    <submittedName>
        <fullName evidence="2">Helix-turn-helix domain-containing protein</fullName>
    </submittedName>
</protein>
<reference evidence="2 3" key="1">
    <citation type="submission" date="2019-01" db="EMBL/GenBank/DDBJ databases">
        <title>Insights into ecological role of a new deltaproteobacterial order Candidatus Sinidesulfobacterales (Sva0485) by metagenomics and metatranscriptomics.</title>
        <authorList>
            <person name="Tan S."/>
            <person name="Liu J."/>
            <person name="Fang Y."/>
            <person name="Hedlund B.P."/>
            <person name="Lian Z.H."/>
            <person name="Huang L.Y."/>
            <person name="Li J.T."/>
            <person name="Huang L.N."/>
            <person name="Li W.J."/>
            <person name="Jiang H.C."/>
            <person name="Dong H.L."/>
            <person name="Shu W.S."/>
        </authorList>
    </citation>
    <scope>NUCLEOTIDE SEQUENCE [LARGE SCALE GENOMIC DNA]</scope>
    <source>
        <strain evidence="2">AP3</strain>
    </source>
</reference>
<sequence length="300" mass="34372">MTDKTDILDFDQKYGYVQVPNVLVLNMSKLQLSGNELALLIIIRMFAYQRNYSFPSLKTLQKISGLSHRGVIYIIKTLENKGYLEIKRISQKNNFYSFKPLNDLLEKIMNNNIDEEVVKNFDYPSANFALPPVQNLHPNKKNINKNKNTHTKKEEKESVCDEIKKTKTFQNTEPAIIENLLQKNGEKAVIAAKYIEKTFAGQAIRNPAGLLIKTLERGTYSELPQETRNLASIKADIERLNDKYKGFSVFQGEKITEISNIGGRIAFRTNDITKDMTVTPAKSYEEFETYLNRQKGINSS</sequence>
<dbReference type="Proteomes" id="UP000320813">
    <property type="component" value="Unassembled WGS sequence"/>
</dbReference>
<dbReference type="InterPro" id="IPR036388">
    <property type="entry name" value="WH-like_DNA-bd_sf"/>
</dbReference>